<evidence type="ECO:0000313" key="3">
    <source>
        <dbReference type="Proteomes" id="UP000829384"/>
    </source>
</evidence>
<comment type="caution">
    <text evidence="2">The sequence shown here is derived from an EMBL/GenBank/DDBJ whole genome shotgun (WGS) entry which is preliminary data.</text>
</comment>
<protein>
    <submittedName>
        <fullName evidence="2">Uncharacterized protein</fullName>
    </submittedName>
</protein>
<reference evidence="2 3" key="1">
    <citation type="submission" date="2020-08" db="EMBL/GenBank/DDBJ databases">
        <title>Whole genome sequence of Shewanella sp strain PS-2.</title>
        <authorList>
            <person name="Das S.K."/>
        </authorList>
    </citation>
    <scope>NUCLEOTIDE SEQUENCE [LARGE SCALE GENOMIC DNA]</scope>
    <source>
        <strain evidence="2 3">PS-2</strain>
    </source>
</reference>
<dbReference type="EMBL" id="JACSDI010000007">
    <property type="protein sequence ID" value="MCG9964619.1"/>
    <property type="molecule type" value="Genomic_DNA"/>
</dbReference>
<proteinExistence type="predicted"/>
<dbReference type="RefSeq" id="WP_240131237.1">
    <property type="nucleotide sequence ID" value="NZ_JACSDI010000007.1"/>
</dbReference>
<keyword evidence="3" id="KW-1185">Reference proteome</keyword>
<sequence>MKFTSKDSTAKLIKFAADDLGIDLTGKERTEVIAEMKKVDPSLFDDTKTNADQELGDADEQGTGDKELTAVTINIHDNSGEDEEVDNFVQVGVNGTMFKVIKGQDVRVPAGVYDVLNNAIESRFKNVVDKETKMKSLQETKVKRWPFSVIEKHYD</sequence>
<feature type="region of interest" description="Disordered" evidence="1">
    <location>
        <begin position="44"/>
        <end position="63"/>
    </location>
</feature>
<accession>A0ABS9QWA2</accession>
<organism evidence="2 3">
    <name type="scientific">Shewanella cutis</name>
    <dbReference type="NCBI Taxonomy" id="2766780"/>
    <lineage>
        <taxon>Bacteria</taxon>
        <taxon>Pseudomonadati</taxon>
        <taxon>Pseudomonadota</taxon>
        <taxon>Gammaproteobacteria</taxon>
        <taxon>Alteromonadales</taxon>
        <taxon>Shewanellaceae</taxon>
        <taxon>Shewanella</taxon>
    </lineage>
</organism>
<evidence type="ECO:0000313" key="2">
    <source>
        <dbReference type="EMBL" id="MCG9964619.1"/>
    </source>
</evidence>
<gene>
    <name evidence="2" type="ORF">H9J30_11925</name>
</gene>
<name>A0ABS9QWA2_9GAMM</name>
<dbReference type="Proteomes" id="UP000829384">
    <property type="component" value="Unassembled WGS sequence"/>
</dbReference>
<evidence type="ECO:0000256" key="1">
    <source>
        <dbReference type="SAM" id="MobiDB-lite"/>
    </source>
</evidence>